<reference evidence="2" key="1">
    <citation type="submission" date="2025-08" db="UniProtKB">
        <authorList>
            <consortium name="Ensembl"/>
        </authorList>
    </citation>
    <scope>IDENTIFICATION</scope>
</reference>
<organism evidence="2 3">
    <name type="scientific">Neovison vison</name>
    <name type="common">American mink</name>
    <name type="synonym">Mustela vison</name>
    <dbReference type="NCBI Taxonomy" id="452646"/>
    <lineage>
        <taxon>Eukaryota</taxon>
        <taxon>Metazoa</taxon>
        <taxon>Chordata</taxon>
        <taxon>Craniata</taxon>
        <taxon>Vertebrata</taxon>
        <taxon>Euteleostomi</taxon>
        <taxon>Mammalia</taxon>
        <taxon>Eutheria</taxon>
        <taxon>Laurasiatheria</taxon>
        <taxon>Carnivora</taxon>
        <taxon>Caniformia</taxon>
        <taxon>Musteloidea</taxon>
        <taxon>Mustelidae</taxon>
        <taxon>Mustelinae</taxon>
        <taxon>Neogale</taxon>
    </lineage>
</organism>
<evidence type="ECO:0000313" key="2">
    <source>
        <dbReference type="Ensembl" id="ENSNVIP00000013891.1"/>
    </source>
</evidence>
<proteinExistence type="predicted"/>
<keyword evidence="3" id="KW-1185">Reference proteome</keyword>
<dbReference type="PANTHER" id="PTHR13420:SF7">
    <property type="entry name" value="UPF0235 PROTEIN C15ORF40"/>
    <property type="match status" value="1"/>
</dbReference>
<dbReference type="PANTHER" id="PTHR13420">
    <property type="entry name" value="UPF0235 PROTEIN C15ORF40"/>
    <property type="match status" value="1"/>
</dbReference>
<dbReference type="GO" id="GO:0005737">
    <property type="term" value="C:cytoplasm"/>
    <property type="evidence" value="ECO:0007669"/>
    <property type="project" value="TreeGrafter"/>
</dbReference>
<dbReference type="Proteomes" id="UP000694425">
    <property type="component" value="Unplaced"/>
</dbReference>
<dbReference type="InterPro" id="IPR003746">
    <property type="entry name" value="DUF167"/>
</dbReference>
<sequence>MPKKAGVINRGKNQSKEPGRPLPPLGPVVIDPTCCVAVAIHAKPGSKQNALTDVMAEAVRWSISWRSGGLHHCRRDLGEIKAAPPPQ</sequence>
<reference evidence="2" key="2">
    <citation type="submission" date="2025-09" db="UniProtKB">
        <authorList>
            <consortium name="Ensembl"/>
        </authorList>
    </citation>
    <scope>IDENTIFICATION</scope>
</reference>
<name>A0A8C7AZU1_NEOVI</name>
<evidence type="ECO:0000313" key="3">
    <source>
        <dbReference type="Proteomes" id="UP000694425"/>
    </source>
</evidence>
<accession>A0A8C7AZU1</accession>
<evidence type="ECO:0000256" key="1">
    <source>
        <dbReference type="SAM" id="MobiDB-lite"/>
    </source>
</evidence>
<dbReference type="Ensembl" id="ENSNVIT00000016238.1">
    <property type="protein sequence ID" value="ENSNVIP00000013891.1"/>
    <property type="gene ID" value="ENSNVIG00000010956.1"/>
</dbReference>
<feature type="region of interest" description="Disordered" evidence="1">
    <location>
        <begin position="1"/>
        <end position="24"/>
    </location>
</feature>
<dbReference type="GeneTree" id="ENSGT00940000170703"/>
<dbReference type="AlphaFoldDB" id="A0A8C7AZU1"/>
<protein>
    <submittedName>
        <fullName evidence="2">Uncharacterized protein</fullName>
    </submittedName>
</protein>